<evidence type="ECO:0000256" key="1">
    <source>
        <dbReference type="SAM" id="Coils"/>
    </source>
</evidence>
<keyword evidence="1" id="KW-0175">Coiled coil</keyword>
<feature type="region of interest" description="Disordered" evidence="2">
    <location>
        <begin position="1"/>
        <end position="36"/>
    </location>
</feature>
<organism evidence="4 5">
    <name type="scientific">Magallana gigas</name>
    <name type="common">Pacific oyster</name>
    <name type="synonym">Crassostrea gigas</name>
    <dbReference type="NCBI Taxonomy" id="29159"/>
    <lineage>
        <taxon>Eukaryota</taxon>
        <taxon>Metazoa</taxon>
        <taxon>Spiralia</taxon>
        <taxon>Lophotrochozoa</taxon>
        <taxon>Mollusca</taxon>
        <taxon>Bivalvia</taxon>
        <taxon>Autobranchia</taxon>
        <taxon>Pteriomorphia</taxon>
        <taxon>Ostreida</taxon>
        <taxon>Ostreoidea</taxon>
        <taxon>Ostreidae</taxon>
        <taxon>Magallana</taxon>
    </lineage>
</organism>
<accession>A0A8W8MH19</accession>
<protein>
    <submittedName>
        <fullName evidence="4">Uncharacterized protein</fullName>
    </submittedName>
</protein>
<feature type="coiled-coil region" evidence="1">
    <location>
        <begin position="87"/>
        <end position="124"/>
    </location>
</feature>
<feature type="transmembrane region" description="Helical" evidence="3">
    <location>
        <begin position="354"/>
        <end position="371"/>
    </location>
</feature>
<keyword evidence="3" id="KW-0472">Membrane</keyword>
<dbReference type="Proteomes" id="UP000005408">
    <property type="component" value="Unassembled WGS sequence"/>
</dbReference>
<keyword evidence="3" id="KW-0812">Transmembrane</keyword>
<dbReference type="AlphaFoldDB" id="A0A8W8MH19"/>
<keyword evidence="3" id="KW-1133">Transmembrane helix</keyword>
<keyword evidence="5" id="KW-1185">Reference proteome</keyword>
<feature type="transmembrane region" description="Helical" evidence="3">
    <location>
        <begin position="187"/>
        <end position="204"/>
    </location>
</feature>
<feature type="compositionally biased region" description="Basic and acidic residues" evidence="2">
    <location>
        <begin position="1"/>
        <end position="13"/>
    </location>
</feature>
<evidence type="ECO:0000313" key="5">
    <source>
        <dbReference type="Proteomes" id="UP000005408"/>
    </source>
</evidence>
<dbReference type="EnsemblMetazoa" id="G32963.1">
    <property type="protein sequence ID" value="G32963.1:cds"/>
    <property type="gene ID" value="G32963"/>
</dbReference>
<evidence type="ECO:0000256" key="2">
    <source>
        <dbReference type="SAM" id="MobiDB-lite"/>
    </source>
</evidence>
<sequence>MDNIHVRNKEKSSKTKKKAKQKTGGGPPPADLTPLEESMIGIIRDTPIDGIPGGIDVGGETELEQESRSRRLSTRVKQPDDTYGANILRFQEELVQIEREKLNVQKELLEIERAKLLIKQQKHQVYLSSMGVWIFCAHHLERLGSCRWRKITWSDTGSGRDLNIGRLRSRLKRPQRCERLKGRDTKMTIRIIIFLVLTVFHRVLSQKRLVENTTCLELAKPSNQQLRLICSQNDYHCLLDETFTKEFEVCTEWRWILGGKCAYFNTNGKGNIDERNCIPKNNLTCSHGTVQFSSATNTKYTACYVKKEISTSLPSTTSPTRTRSIGGTCSVIETSNRGNETTITTTSDKHCQRYALPLIFGIIVLLVSLAVI</sequence>
<reference evidence="4" key="1">
    <citation type="submission" date="2022-08" db="UniProtKB">
        <authorList>
            <consortium name="EnsemblMetazoa"/>
        </authorList>
    </citation>
    <scope>IDENTIFICATION</scope>
    <source>
        <strain evidence="4">05x7-T-G4-1.051#20</strain>
    </source>
</reference>
<evidence type="ECO:0000256" key="3">
    <source>
        <dbReference type="SAM" id="Phobius"/>
    </source>
</evidence>
<evidence type="ECO:0000313" key="4">
    <source>
        <dbReference type="EnsemblMetazoa" id="G32963.1:cds"/>
    </source>
</evidence>
<proteinExistence type="predicted"/>
<name>A0A8W8MH19_MAGGI</name>